<organism evidence="1 2">
    <name type="scientific">Ceratopteris richardii</name>
    <name type="common">Triangle waterfern</name>
    <dbReference type="NCBI Taxonomy" id="49495"/>
    <lineage>
        <taxon>Eukaryota</taxon>
        <taxon>Viridiplantae</taxon>
        <taxon>Streptophyta</taxon>
        <taxon>Embryophyta</taxon>
        <taxon>Tracheophyta</taxon>
        <taxon>Polypodiopsida</taxon>
        <taxon>Polypodiidae</taxon>
        <taxon>Polypodiales</taxon>
        <taxon>Pteridineae</taxon>
        <taxon>Pteridaceae</taxon>
        <taxon>Parkerioideae</taxon>
        <taxon>Ceratopteris</taxon>
    </lineage>
</organism>
<accession>A0A8T2QTV4</accession>
<sequence>MFLSISGSPGVIEHIPSHMWLIFALVNEYGTSQRKKFDAECFFHIDLRCAYHLREREGGGFFLFESVKRKGKESSIHHLSGDSCVCVCEIERDSCLRVSTGKGKGHQ</sequence>
<gene>
    <name evidence="1" type="ORF">KP509_32G061300</name>
</gene>
<evidence type="ECO:0000313" key="2">
    <source>
        <dbReference type="Proteomes" id="UP000825935"/>
    </source>
</evidence>
<dbReference type="EMBL" id="CM035437">
    <property type="protein sequence ID" value="KAH7287542.1"/>
    <property type="molecule type" value="Genomic_DNA"/>
</dbReference>
<dbReference type="Proteomes" id="UP000825935">
    <property type="component" value="Chromosome 32"/>
</dbReference>
<protein>
    <submittedName>
        <fullName evidence="1">Uncharacterized protein</fullName>
    </submittedName>
</protein>
<comment type="caution">
    <text evidence="1">The sequence shown here is derived from an EMBL/GenBank/DDBJ whole genome shotgun (WGS) entry which is preliminary data.</text>
</comment>
<dbReference type="AlphaFoldDB" id="A0A8T2QTV4"/>
<proteinExistence type="predicted"/>
<evidence type="ECO:0000313" key="1">
    <source>
        <dbReference type="EMBL" id="KAH7287542.1"/>
    </source>
</evidence>
<keyword evidence="2" id="KW-1185">Reference proteome</keyword>
<name>A0A8T2QTV4_CERRI</name>
<reference evidence="1" key="1">
    <citation type="submission" date="2021-08" db="EMBL/GenBank/DDBJ databases">
        <title>WGS assembly of Ceratopteris richardii.</title>
        <authorList>
            <person name="Marchant D.B."/>
            <person name="Chen G."/>
            <person name="Jenkins J."/>
            <person name="Shu S."/>
            <person name="Leebens-Mack J."/>
            <person name="Grimwood J."/>
            <person name="Schmutz J."/>
            <person name="Soltis P."/>
            <person name="Soltis D."/>
            <person name="Chen Z.-H."/>
        </authorList>
    </citation>
    <scope>NUCLEOTIDE SEQUENCE</scope>
    <source>
        <strain evidence="1">Whitten #5841</strain>
        <tissue evidence="1">Leaf</tissue>
    </source>
</reference>